<keyword evidence="2" id="KW-1185">Reference proteome</keyword>
<name>A0ABW9GYC7_9FIRM</name>
<organism evidence="1 2">
    <name type="scientific">Peptococcus simiae</name>
    <dbReference type="NCBI Taxonomy" id="1643805"/>
    <lineage>
        <taxon>Bacteria</taxon>
        <taxon>Bacillati</taxon>
        <taxon>Bacillota</taxon>
        <taxon>Clostridia</taxon>
        <taxon>Eubacteriales</taxon>
        <taxon>Peptococcaceae</taxon>
        <taxon>Peptococcus</taxon>
    </lineage>
</organism>
<sequence>MILLYKAPAGKDLDLALAFFDRVKLAYRLLDDEAAGHSLNALIEGENSPSGQTADQSAIIFSKDYSEEEVRRILDLILATGLRLQVPILVTEANGPSSLSEVLEDMAAQQAFIATLTHLQQLIDATGRLKEEDYDPDKWSEMKIAIADANDVLADLVGEDAQAAAQARAAITDKRDALAASMERLLSYTGPSH</sequence>
<gene>
    <name evidence="1" type="ORF">ACKQTC_03440</name>
</gene>
<proteinExistence type="predicted"/>
<protein>
    <submittedName>
        <fullName evidence="1">Uncharacterized protein</fullName>
    </submittedName>
</protein>
<accession>A0ABW9GYC7</accession>
<evidence type="ECO:0000313" key="2">
    <source>
        <dbReference type="Proteomes" id="UP001631949"/>
    </source>
</evidence>
<dbReference type="EMBL" id="JBJUVG010000003">
    <property type="protein sequence ID" value="MFM9413415.1"/>
    <property type="molecule type" value="Genomic_DNA"/>
</dbReference>
<dbReference type="Proteomes" id="UP001631949">
    <property type="component" value="Unassembled WGS sequence"/>
</dbReference>
<comment type="caution">
    <text evidence="1">The sequence shown here is derived from an EMBL/GenBank/DDBJ whole genome shotgun (WGS) entry which is preliminary data.</text>
</comment>
<dbReference type="RefSeq" id="WP_408977031.1">
    <property type="nucleotide sequence ID" value="NZ_JBJUVG010000003.1"/>
</dbReference>
<evidence type="ECO:0000313" key="1">
    <source>
        <dbReference type="EMBL" id="MFM9413415.1"/>
    </source>
</evidence>
<reference evidence="1 2" key="1">
    <citation type="journal article" date="2016" name="Int. J. Syst. Evol. Microbiol.">
        <title>Peptococcus simiae sp. nov., isolated from rhesus macaque faeces and emended description of the genus Peptococcus.</title>
        <authorList>
            <person name="Shkoporov A.N."/>
            <person name="Efimov B.A."/>
            <person name="Kondova I."/>
            <person name="Ouwerling B."/>
            <person name="Chaplin A.V."/>
            <person name="Shcherbakova V.A."/>
            <person name="Langermans J.A.M."/>
        </authorList>
    </citation>
    <scope>NUCLEOTIDE SEQUENCE [LARGE SCALE GENOMIC DNA]</scope>
    <source>
        <strain evidence="1 2">M108</strain>
    </source>
</reference>